<dbReference type="GO" id="GO:0003939">
    <property type="term" value="F:L-iditol 2-dehydrogenase (NAD+) activity"/>
    <property type="evidence" value="ECO:0007669"/>
    <property type="project" value="TreeGrafter"/>
</dbReference>
<evidence type="ECO:0000313" key="6">
    <source>
        <dbReference type="EMBL" id="VDM77671.1"/>
    </source>
</evidence>
<dbReference type="Gene3D" id="3.40.50.720">
    <property type="entry name" value="NAD(P)-binding Rossmann-like Domain"/>
    <property type="match status" value="1"/>
</dbReference>
<comment type="similarity">
    <text evidence="2">Belongs to the zinc-containing alcohol dehydrogenase family.</text>
</comment>
<name>A0A3P7IXH9_STRVU</name>
<evidence type="ECO:0000256" key="1">
    <source>
        <dbReference type="ARBA" id="ARBA00001947"/>
    </source>
</evidence>
<keyword evidence="3" id="KW-0479">Metal-binding</keyword>
<dbReference type="GO" id="GO:0006062">
    <property type="term" value="P:sorbitol catabolic process"/>
    <property type="evidence" value="ECO:0007669"/>
    <property type="project" value="TreeGrafter"/>
</dbReference>
<dbReference type="Proteomes" id="UP000270094">
    <property type="component" value="Unassembled WGS sequence"/>
</dbReference>
<dbReference type="EMBL" id="UYYB01099838">
    <property type="protein sequence ID" value="VDM77671.1"/>
    <property type="molecule type" value="Genomic_DNA"/>
</dbReference>
<gene>
    <name evidence="6" type="ORF">SVUK_LOCUS12669</name>
</gene>
<comment type="cofactor">
    <cofactor evidence="1">
        <name>Zn(2+)</name>
        <dbReference type="ChEBI" id="CHEBI:29105"/>
    </cofactor>
</comment>
<keyword evidence="5" id="KW-0560">Oxidoreductase</keyword>
<proteinExistence type="inferred from homology"/>
<reference evidence="6 7" key="1">
    <citation type="submission" date="2018-11" db="EMBL/GenBank/DDBJ databases">
        <authorList>
            <consortium name="Pathogen Informatics"/>
        </authorList>
    </citation>
    <scope>NUCLEOTIDE SEQUENCE [LARGE SCALE GENOMIC DNA]</scope>
</reference>
<dbReference type="Gene3D" id="3.90.180.10">
    <property type="entry name" value="Medium-chain alcohol dehydrogenases, catalytic domain"/>
    <property type="match status" value="1"/>
</dbReference>
<dbReference type="PANTHER" id="PTHR43161:SF9">
    <property type="entry name" value="SORBITOL DEHYDROGENASE"/>
    <property type="match status" value="1"/>
</dbReference>
<evidence type="ECO:0000313" key="7">
    <source>
        <dbReference type="Proteomes" id="UP000270094"/>
    </source>
</evidence>
<dbReference type="PANTHER" id="PTHR43161">
    <property type="entry name" value="SORBITOL DEHYDROGENASE"/>
    <property type="match status" value="1"/>
</dbReference>
<evidence type="ECO:0000256" key="4">
    <source>
        <dbReference type="ARBA" id="ARBA00022833"/>
    </source>
</evidence>
<dbReference type="AlphaFoldDB" id="A0A3P7IXH9"/>
<sequence>MVGLGAPRTELPMIDACLREVDIRGCLNKQRFSYSTALNLVASKKLDLSGLTRAHYKLDEAVQAFERSRKADVIKVFINC</sequence>
<evidence type="ECO:0000256" key="2">
    <source>
        <dbReference type="ARBA" id="ARBA00008072"/>
    </source>
</evidence>
<dbReference type="OrthoDB" id="1879366at2759"/>
<evidence type="ECO:0008006" key="8">
    <source>
        <dbReference type="Google" id="ProtNLM"/>
    </source>
</evidence>
<evidence type="ECO:0000256" key="5">
    <source>
        <dbReference type="ARBA" id="ARBA00023002"/>
    </source>
</evidence>
<accession>A0A3P7IXH9</accession>
<keyword evidence="4" id="KW-0862">Zinc</keyword>
<keyword evidence="7" id="KW-1185">Reference proteome</keyword>
<dbReference type="GO" id="GO:0046872">
    <property type="term" value="F:metal ion binding"/>
    <property type="evidence" value="ECO:0007669"/>
    <property type="project" value="UniProtKB-KW"/>
</dbReference>
<evidence type="ECO:0000256" key="3">
    <source>
        <dbReference type="ARBA" id="ARBA00022723"/>
    </source>
</evidence>
<protein>
    <recommendedName>
        <fullName evidence="8">Alcohol dehydrogenase-like C-terminal domain-containing protein</fullName>
    </recommendedName>
</protein>
<organism evidence="6 7">
    <name type="scientific">Strongylus vulgaris</name>
    <name type="common">Blood worm</name>
    <dbReference type="NCBI Taxonomy" id="40348"/>
    <lineage>
        <taxon>Eukaryota</taxon>
        <taxon>Metazoa</taxon>
        <taxon>Ecdysozoa</taxon>
        <taxon>Nematoda</taxon>
        <taxon>Chromadorea</taxon>
        <taxon>Rhabditida</taxon>
        <taxon>Rhabditina</taxon>
        <taxon>Rhabditomorpha</taxon>
        <taxon>Strongyloidea</taxon>
        <taxon>Strongylidae</taxon>
        <taxon>Strongylus</taxon>
    </lineage>
</organism>